<comment type="caution">
    <text evidence="7">The sequence shown here is derived from an EMBL/GenBank/DDBJ whole genome shotgun (WGS) entry which is preliminary data.</text>
</comment>
<evidence type="ECO:0000313" key="8">
    <source>
        <dbReference type="Proteomes" id="UP000585474"/>
    </source>
</evidence>
<name>A0A7J0GWB2_9ERIC</name>
<dbReference type="SMART" id="SM00133">
    <property type="entry name" value="S_TK_X"/>
    <property type="match status" value="1"/>
</dbReference>
<keyword evidence="5" id="KW-0067">ATP-binding</keyword>
<reference evidence="7 8" key="1">
    <citation type="submission" date="2019-07" db="EMBL/GenBank/DDBJ databases">
        <title>De Novo Assembly of kiwifruit Actinidia rufa.</title>
        <authorList>
            <person name="Sugita-Konishi S."/>
            <person name="Sato K."/>
            <person name="Mori E."/>
            <person name="Abe Y."/>
            <person name="Kisaki G."/>
            <person name="Hamano K."/>
            <person name="Suezawa K."/>
            <person name="Otani M."/>
            <person name="Fukuda T."/>
            <person name="Manabe T."/>
            <person name="Gomi K."/>
            <person name="Tabuchi M."/>
            <person name="Akimitsu K."/>
            <person name="Kataoka I."/>
        </authorList>
    </citation>
    <scope>NUCLEOTIDE SEQUENCE [LARGE SCALE GENOMIC DNA]</scope>
    <source>
        <strain evidence="8">cv. Fuchu</strain>
    </source>
</reference>
<evidence type="ECO:0000259" key="6">
    <source>
        <dbReference type="PROSITE" id="PS51285"/>
    </source>
</evidence>
<keyword evidence="3" id="KW-0547">Nucleotide-binding</keyword>
<organism evidence="7 8">
    <name type="scientific">Actinidia rufa</name>
    <dbReference type="NCBI Taxonomy" id="165716"/>
    <lineage>
        <taxon>Eukaryota</taxon>
        <taxon>Viridiplantae</taxon>
        <taxon>Streptophyta</taxon>
        <taxon>Embryophyta</taxon>
        <taxon>Tracheophyta</taxon>
        <taxon>Spermatophyta</taxon>
        <taxon>Magnoliopsida</taxon>
        <taxon>eudicotyledons</taxon>
        <taxon>Gunneridae</taxon>
        <taxon>Pentapetalae</taxon>
        <taxon>asterids</taxon>
        <taxon>Ericales</taxon>
        <taxon>Actinidiaceae</taxon>
        <taxon>Actinidia</taxon>
    </lineage>
</organism>
<protein>
    <submittedName>
        <fullName evidence="7">Protein-serine kinase 1</fullName>
    </submittedName>
</protein>
<evidence type="ECO:0000313" key="7">
    <source>
        <dbReference type="EMBL" id="GFZ15129.1"/>
    </source>
</evidence>
<dbReference type="SUPFAM" id="SSF56112">
    <property type="entry name" value="Protein kinase-like (PK-like)"/>
    <property type="match status" value="1"/>
</dbReference>
<keyword evidence="2" id="KW-0808">Transferase</keyword>
<dbReference type="Proteomes" id="UP000585474">
    <property type="component" value="Unassembled WGS sequence"/>
</dbReference>
<dbReference type="PROSITE" id="PS51285">
    <property type="entry name" value="AGC_KINASE_CTER"/>
    <property type="match status" value="1"/>
</dbReference>
<dbReference type="GO" id="GO:0005524">
    <property type="term" value="F:ATP binding"/>
    <property type="evidence" value="ECO:0007669"/>
    <property type="project" value="UniProtKB-KW"/>
</dbReference>
<keyword evidence="1" id="KW-0723">Serine/threonine-protein kinase</keyword>
<dbReference type="PANTHER" id="PTHR24351">
    <property type="entry name" value="RIBOSOMAL PROTEIN S6 KINASE"/>
    <property type="match status" value="1"/>
</dbReference>
<dbReference type="EMBL" id="BJWL01000024">
    <property type="protein sequence ID" value="GFZ15129.1"/>
    <property type="molecule type" value="Genomic_DNA"/>
</dbReference>
<keyword evidence="4 7" id="KW-0418">Kinase</keyword>
<accession>A0A7J0GWB2</accession>
<evidence type="ECO:0000256" key="4">
    <source>
        <dbReference type="ARBA" id="ARBA00022777"/>
    </source>
</evidence>
<dbReference type="InterPro" id="IPR011009">
    <property type="entry name" value="Kinase-like_dom_sf"/>
</dbReference>
<evidence type="ECO:0000256" key="3">
    <source>
        <dbReference type="ARBA" id="ARBA00022741"/>
    </source>
</evidence>
<proteinExistence type="predicted"/>
<dbReference type="AlphaFoldDB" id="A0A7J0GWB2"/>
<dbReference type="GO" id="GO:0004674">
    <property type="term" value="F:protein serine/threonine kinase activity"/>
    <property type="evidence" value="ECO:0007669"/>
    <property type="project" value="UniProtKB-KW"/>
</dbReference>
<dbReference type="InterPro" id="IPR000961">
    <property type="entry name" value="AGC-kinase_C"/>
</dbReference>
<keyword evidence="8" id="KW-1185">Reference proteome</keyword>
<dbReference type="Gene3D" id="1.10.510.10">
    <property type="entry name" value="Transferase(Phosphotransferase) domain 1"/>
    <property type="match status" value="1"/>
</dbReference>
<evidence type="ECO:0000256" key="2">
    <source>
        <dbReference type="ARBA" id="ARBA00022679"/>
    </source>
</evidence>
<evidence type="ECO:0000256" key="1">
    <source>
        <dbReference type="ARBA" id="ARBA00022527"/>
    </source>
</evidence>
<gene>
    <name evidence="7" type="ORF">Acr_24g0013190</name>
</gene>
<dbReference type="OrthoDB" id="63267at2759"/>
<dbReference type="Gene3D" id="3.30.200.20">
    <property type="entry name" value="Phosphorylase Kinase, domain 1"/>
    <property type="match status" value="1"/>
</dbReference>
<sequence length="133" mass="15022">MNNSSDCLIFMNLRSTVASIVSHENNGVSFILQLLQKEASKCLGSGPLSNEEIKCHKWFSSVNWKNLDVQKIRPSFLPEVAGKHCVSNFYNRWTNVSVFNSPAGSPKYSEILFKGFTYVRPPAPFLQRNDSFS</sequence>
<feature type="domain" description="AGC-kinase C-terminal" evidence="6">
    <location>
        <begin position="60"/>
        <end position="128"/>
    </location>
</feature>
<evidence type="ECO:0000256" key="5">
    <source>
        <dbReference type="ARBA" id="ARBA00022840"/>
    </source>
</evidence>